<comment type="caution">
    <text evidence="2">The sequence shown here is derived from an EMBL/GenBank/DDBJ whole genome shotgun (WGS) entry which is preliminary data.</text>
</comment>
<dbReference type="EMBL" id="BAHD01000126">
    <property type="protein sequence ID" value="GAB98315.1"/>
    <property type="molecule type" value="Genomic_DNA"/>
</dbReference>
<evidence type="ECO:0000313" key="2">
    <source>
        <dbReference type="EMBL" id="GAB98315.1"/>
    </source>
</evidence>
<feature type="region of interest" description="Disordered" evidence="1">
    <location>
        <begin position="1"/>
        <end position="20"/>
    </location>
</feature>
<evidence type="ECO:0000313" key="3">
    <source>
        <dbReference type="Proteomes" id="UP000008366"/>
    </source>
</evidence>
<sequence length="99" mass="10510">MPHPSLESRRAASPLRRPLRSLPWVAVATAPLGSKRNAQDVDRPGRRTPTAPSADRCARCRALLLQPHPSAVTAAPRMWTAGAADGKDWRGGPGIGQSA</sequence>
<name>K6WGC4_9MICO</name>
<gene>
    <name evidence="2" type="ORF">KILIM_126_00030</name>
</gene>
<organism evidence="2 3">
    <name type="scientific">Kineosphaera limosa NBRC 100340</name>
    <dbReference type="NCBI Taxonomy" id="1184609"/>
    <lineage>
        <taxon>Bacteria</taxon>
        <taxon>Bacillati</taxon>
        <taxon>Actinomycetota</taxon>
        <taxon>Actinomycetes</taxon>
        <taxon>Micrococcales</taxon>
        <taxon>Dermatophilaceae</taxon>
        <taxon>Kineosphaera</taxon>
    </lineage>
</organism>
<dbReference type="AlphaFoldDB" id="K6WGC4"/>
<accession>K6WGC4</accession>
<keyword evidence="3" id="KW-1185">Reference proteome</keyword>
<evidence type="ECO:0000256" key="1">
    <source>
        <dbReference type="SAM" id="MobiDB-lite"/>
    </source>
</evidence>
<dbReference type="Proteomes" id="UP000008366">
    <property type="component" value="Unassembled WGS sequence"/>
</dbReference>
<reference evidence="2 3" key="1">
    <citation type="submission" date="2012-08" db="EMBL/GenBank/DDBJ databases">
        <title>Whole genome shotgun sequence of Kineosphaera limosa NBRC 100340.</title>
        <authorList>
            <person name="Yoshida I."/>
            <person name="Isaki S."/>
            <person name="Hosoyama A."/>
            <person name="Tsuchikane K."/>
            <person name="Katsumata H."/>
            <person name="Ando Y."/>
            <person name="Ohji S."/>
            <person name="Hamada M."/>
            <person name="Tamura T."/>
            <person name="Yamazoe A."/>
            <person name="Yamazaki S."/>
            <person name="Fujita N."/>
        </authorList>
    </citation>
    <scope>NUCLEOTIDE SEQUENCE [LARGE SCALE GENOMIC DNA]</scope>
    <source>
        <strain evidence="2 3">NBRC 100340</strain>
    </source>
</reference>
<dbReference type="STRING" id="1184609.KILIM_126_00030"/>
<feature type="region of interest" description="Disordered" evidence="1">
    <location>
        <begin position="30"/>
        <end position="55"/>
    </location>
</feature>
<feature type="compositionally biased region" description="Low complexity" evidence="1">
    <location>
        <begin position="11"/>
        <end position="20"/>
    </location>
</feature>
<proteinExistence type="predicted"/>
<feature type="compositionally biased region" description="Basic and acidic residues" evidence="1">
    <location>
        <begin position="1"/>
        <end position="10"/>
    </location>
</feature>
<protein>
    <submittedName>
        <fullName evidence="2">Uncharacterized protein</fullName>
    </submittedName>
</protein>